<accession>A0A6B1F5W0</accession>
<organism evidence="2">
    <name type="scientific">Synechococcus sp. SB0676_bin_10</name>
    <dbReference type="NCBI Taxonomy" id="2604869"/>
    <lineage>
        <taxon>Bacteria</taxon>
        <taxon>Bacillati</taxon>
        <taxon>Cyanobacteriota</taxon>
        <taxon>Cyanophyceae</taxon>
        <taxon>Synechococcales</taxon>
        <taxon>Synechococcaceae</taxon>
        <taxon>Synechococcus</taxon>
    </lineage>
</organism>
<feature type="region of interest" description="Disordered" evidence="1">
    <location>
        <begin position="66"/>
        <end position="132"/>
    </location>
</feature>
<comment type="caution">
    <text evidence="2">The sequence shown here is derived from an EMBL/GenBank/DDBJ whole genome shotgun (WGS) entry which is preliminary data.</text>
</comment>
<evidence type="ECO:0000313" key="2">
    <source>
        <dbReference type="EMBL" id="MYG38129.1"/>
    </source>
</evidence>
<dbReference type="EMBL" id="VYDO01000128">
    <property type="protein sequence ID" value="MYG38129.1"/>
    <property type="molecule type" value="Genomic_DNA"/>
</dbReference>
<sequence>MSNVTQSRPRLWLETLLQVLAQWSGGGAAGQPAGARDWGLPTRRSEAWRFTDLRCLTQLDPARLHTGTAAPHWPEAFRQGPSGQVSPRRLSLQLDGATGSAPRGNRPHGPMASCPCPPGTSPQGRCSGPSYRQGRCCPWAPSLTG</sequence>
<reference evidence="2" key="1">
    <citation type="submission" date="2019-09" db="EMBL/GenBank/DDBJ databases">
        <title>Characterisation of the sponge microbiome using genome-centric metagenomics.</title>
        <authorList>
            <person name="Engelberts J.P."/>
            <person name="Robbins S.J."/>
            <person name="De Goeij J.M."/>
            <person name="Aranda M."/>
            <person name="Bell S.C."/>
            <person name="Webster N.S."/>
        </authorList>
    </citation>
    <scope>NUCLEOTIDE SEQUENCE</scope>
    <source>
        <strain evidence="2">SB0676_bin_10</strain>
    </source>
</reference>
<name>A0A6B1F5W0_9SYNE</name>
<gene>
    <name evidence="2" type="ORF">F4162_03815</name>
</gene>
<protein>
    <submittedName>
        <fullName evidence="2">Uncharacterized protein</fullName>
    </submittedName>
</protein>
<proteinExistence type="predicted"/>
<evidence type="ECO:0000256" key="1">
    <source>
        <dbReference type="SAM" id="MobiDB-lite"/>
    </source>
</evidence>
<dbReference type="AlphaFoldDB" id="A0A6B1F5W0"/>